<gene>
    <name evidence="1" type="ORF">ABWK59_15840</name>
</gene>
<evidence type="ECO:0008006" key="2">
    <source>
        <dbReference type="Google" id="ProtNLM"/>
    </source>
</evidence>
<dbReference type="KEGG" id="kcm:ABWK59_15840"/>
<sequence length="77" mass="8513">MPGSVTIGHTDALVMLSHDDARRLAAVLREMSGLLADAGPDRLTDAQVTALCEGKPRHRDEFTEWSQRLAEYLKAHL</sequence>
<accession>A0AAU8JYY4</accession>
<reference evidence="1" key="1">
    <citation type="submission" date="2024-06" db="EMBL/GenBank/DDBJ databases">
        <title>The genome sequences of Kitasatospora sp. strain HUAS MG31.</title>
        <authorList>
            <person name="Mo P."/>
        </authorList>
    </citation>
    <scope>NUCLEOTIDE SEQUENCE</scope>
    <source>
        <strain evidence="1">HUAS MG31</strain>
    </source>
</reference>
<organism evidence="1">
    <name type="scientific">Kitasatospora camelliae</name>
    <dbReference type="NCBI Taxonomy" id="3156397"/>
    <lineage>
        <taxon>Bacteria</taxon>
        <taxon>Bacillati</taxon>
        <taxon>Actinomycetota</taxon>
        <taxon>Actinomycetes</taxon>
        <taxon>Kitasatosporales</taxon>
        <taxon>Streptomycetaceae</taxon>
        <taxon>Kitasatospora</taxon>
    </lineage>
</organism>
<name>A0AAU8JYY4_9ACTN</name>
<evidence type="ECO:0000313" key="1">
    <source>
        <dbReference type="EMBL" id="XCM80289.1"/>
    </source>
</evidence>
<dbReference type="AlphaFoldDB" id="A0AAU8JYY4"/>
<dbReference type="RefSeq" id="WP_354641228.1">
    <property type="nucleotide sequence ID" value="NZ_CP159872.1"/>
</dbReference>
<proteinExistence type="predicted"/>
<protein>
    <recommendedName>
        <fullName evidence="2">CdiI immunity protein domain-containing protein</fullName>
    </recommendedName>
</protein>
<dbReference type="EMBL" id="CP159872">
    <property type="protein sequence ID" value="XCM80289.1"/>
    <property type="molecule type" value="Genomic_DNA"/>
</dbReference>